<dbReference type="PANTHER" id="PTHR48075:SF5">
    <property type="entry name" value="3-HYDROXYBUTYRYL-COA DEHYDROGENASE"/>
    <property type="match status" value="1"/>
</dbReference>
<evidence type="ECO:0000313" key="3">
    <source>
        <dbReference type="EMBL" id="OUM86761.1"/>
    </source>
</evidence>
<evidence type="ECO:0000259" key="2">
    <source>
        <dbReference type="Pfam" id="PF02737"/>
    </source>
</evidence>
<dbReference type="InterPro" id="IPR036291">
    <property type="entry name" value="NAD(P)-bd_dom_sf"/>
</dbReference>
<dbReference type="PANTHER" id="PTHR48075">
    <property type="entry name" value="3-HYDROXYACYL-COA DEHYDROGENASE FAMILY PROTEIN"/>
    <property type="match status" value="1"/>
</dbReference>
<name>A0A1Y3PHE7_9BACI</name>
<dbReference type="Proteomes" id="UP000196475">
    <property type="component" value="Unassembled WGS sequence"/>
</dbReference>
<evidence type="ECO:0000313" key="4">
    <source>
        <dbReference type="Proteomes" id="UP000196475"/>
    </source>
</evidence>
<gene>
    <name evidence="3" type="ORF">BAA01_03990</name>
</gene>
<dbReference type="AlphaFoldDB" id="A0A1Y3PHE7"/>
<accession>A0A1Y3PHE7</accession>
<evidence type="ECO:0000256" key="1">
    <source>
        <dbReference type="ARBA" id="ARBA00009463"/>
    </source>
</evidence>
<dbReference type="InterPro" id="IPR006176">
    <property type="entry name" value="3-OHacyl-CoA_DH_NAD-bd"/>
</dbReference>
<protein>
    <recommendedName>
        <fullName evidence="2">3-hydroxyacyl-CoA dehydrogenase NAD binding domain-containing protein</fullName>
    </recommendedName>
</protein>
<organism evidence="3 4">
    <name type="scientific">Bacillus thermozeamaize</name>
    <dbReference type="NCBI Taxonomy" id="230954"/>
    <lineage>
        <taxon>Bacteria</taxon>
        <taxon>Bacillati</taxon>
        <taxon>Bacillota</taxon>
        <taxon>Bacilli</taxon>
        <taxon>Bacillales</taxon>
        <taxon>Bacillaceae</taxon>
        <taxon>Bacillus</taxon>
    </lineage>
</organism>
<dbReference type="Gene3D" id="3.40.50.720">
    <property type="entry name" value="NAD(P)-binding Rossmann-like Domain"/>
    <property type="match status" value="1"/>
</dbReference>
<feature type="domain" description="3-hydroxyacyl-CoA dehydrogenase NAD binding" evidence="2">
    <location>
        <begin position="4"/>
        <end position="127"/>
    </location>
</feature>
<sequence>MQRVFVVGAGLMGRGIAQVCAQAGFAVTLSDIHFEQLSEARSGIESGLNKLVAKGKMTAHEAQAAKERIRYVTDLEAAREAEYVIEAVTEKKEVKFALFQELDRIVSPGVTLATNTSSISITEIAAMDHRGNDSLRHGAGAT</sequence>
<dbReference type="GO" id="GO:0006635">
    <property type="term" value="P:fatty acid beta-oxidation"/>
    <property type="evidence" value="ECO:0007669"/>
    <property type="project" value="TreeGrafter"/>
</dbReference>
<dbReference type="SUPFAM" id="SSF51735">
    <property type="entry name" value="NAD(P)-binding Rossmann-fold domains"/>
    <property type="match status" value="1"/>
</dbReference>
<proteinExistence type="inferred from homology"/>
<dbReference type="Pfam" id="PF02737">
    <property type="entry name" value="3HCDH_N"/>
    <property type="match status" value="1"/>
</dbReference>
<dbReference type="GO" id="GO:0070403">
    <property type="term" value="F:NAD+ binding"/>
    <property type="evidence" value="ECO:0007669"/>
    <property type="project" value="InterPro"/>
</dbReference>
<reference evidence="4" key="1">
    <citation type="submission" date="2016-06" db="EMBL/GenBank/DDBJ databases">
        <authorList>
            <person name="Nascimento L."/>
            <person name="Pereira R.V."/>
            <person name="Martins L.F."/>
            <person name="Quaggio R.B."/>
            <person name="Silva A.M."/>
            <person name="Setubal J.C."/>
        </authorList>
    </citation>
    <scope>NUCLEOTIDE SEQUENCE [LARGE SCALE GENOMIC DNA]</scope>
</reference>
<comment type="caution">
    <text evidence="3">The sequence shown here is derived from an EMBL/GenBank/DDBJ whole genome shotgun (WGS) entry which is preliminary data.</text>
</comment>
<dbReference type="GO" id="GO:0008691">
    <property type="term" value="F:3-hydroxybutyryl-CoA dehydrogenase activity"/>
    <property type="evidence" value="ECO:0007669"/>
    <property type="project" value="TreeGrafter"/>
</dbReference>
<dbReference type="EMBL" id="LZRT01000086">
    <property type="protein sequence ID" value="OUM86761.1"/>
    <property type="molecule type" value="Genomic_DNA"/>
</dbReference>
<comment type="similarity">
    <text evidence="1">Belongs to the 3-hydroxyacyl-CoA dehydrogenase family.</text>
</comment>